<proteinExistence type="predicted"/>
<accession>A0A9X0C1W7</accession>
<gene>
    <name evidence="3" type="ORF">N7539_000108</name>
</gene>
<keyword evidence="2" id="KW-0472">Membrane</keyword>
<keyword evidence="2" id="KW-1133">Transmembrane helix</keyword>
<sequence>MPFPLFHPGLYLVAACTAFFWRFLNRDYGIFLKKCSIAKQHAIPVFPRINGAEDAMGVPHREEPSISSLPSPAHSPGDKRHKKEFRLHWCASSSVGTMGVQSASLLRDDPSSPVAGVEAVASLANHAYSVSLGANHYMFLLQGR</sequence>
<dbReference type="AlphaFoldDB" id="A0A9X0C1W7"/>
<dbReference type="EMBL" id="JAPWDQ010000001">
    <property type="protein sequence ID" value="KAJ5494992.1"/>
    <property type="molecule type" value="Genomic_DNA"/>
</dbReference>
<dbReference type="Gene3D" id="3.40.50.720">
    <property type="entry name" value="NAD(P)-binding Rossmann-like Domain"/>
    <property type="match status" value="1"/>
</dbReference>
<dbReference type="Proteomes" id="UP001148312">
    <property type="component" value="Unassembled WGS sequence"/>
</dbReference>
<keyword evidence="4" id="KW-1185">Reference proteome</keyword>
<reference evidence="3" key="1">
    <citation type="submission" date="2022-12" db="EMBL/GenBank/DDBJ databases">
        <authorList>
            <person name="Petersen C."/>
        </authorList>
    </citation>
    <scope>NUCLEOTIDE SEQUENCE</scope>
    <source>
        <strain evidence="3">IBT 30728</strain>
    </source>
</reference>
<keyword evidence="2" id="KW-0812">Transmembrane</keyword>
<dbReference type="GeneID" id="81619961"/>
<name>A0A9X0C1W7_9EURO</name>
<feature type="region of interest" description="Disordered" evidence="1">
    <location>
        <begin position="59"/>
        <end position="81"/>
    </location>
</feature>
<evidence type="ECO:0000313" key="3">
    <source>
        <dbReference type="EMBL" id="KAJ5494992.1"/>
    </source>
</evidence>
<comment type="caution">
    <text evidence="3">The sequence shown here is derived from an EMBL/GenBank/DDBJ whole genome shotgun (WGS) entry which is preliminary data.</text>
</comment>
<evidence type="ECO:0000313" key="4">
    <source>
        <dbReference type="Proteomes" id="UP001148312"/>
    </source>
</evidence>
<evidence type="ECO:0000256" key="2">
    <source>
        <dbReference type="SAM" id="Phobius"/>
    </source>
</evidence>
<dbReference type="RefSeq" id="XP_056794005.1">
    <property type="nucleotide sequence ID" value="XM_056929712.1"/>
</dbReference>
<reference evidence="3" key="2">
    <citation type="journal article" date="2023" name="IMA Fungus">
        <title>Comparative genomic study of the Penicillium genus elucidates a diverse pangenome and 15 lateral gene transfer events.</title>
        <authorList>
            <person name="Petersen C."/>
            <person name="Sorensen T."/>
            <person name="Nielsen M.R."/>
            <person name="Sondergaard T.E."/>
            <person name="Sorensen J.L."/>
            <person name="Fitzpatrick D.A."/>
            <person name="Frisvad J.C."/>
            <person name="Nielsen K.L."/>
        </authorList>
    </citation>
    <scope>NUCLEOTIDE SEQUENCE</scope>
    <source>
        <strain evidence="3">IBT 30728</strain>
    </source>
</reference>
<protein>
    <submittedName>
        <fullName evidence="3">Uncharacterized protein</fullName>
    </submittedName>
</protein>
<feature type="transmembrane region" description="Helical" evidence="2">
    <location>
        <begin position="6"/>
        <end position="24"/>
    </location>
</feature>
<evidence type="ECO:0000256" key="1">
    <source>
        <dbReference type="SAM" id="MobiDB-lite"/>
    </source>
</evidence>
<organism evidence="3 4">
    <name type="scientific">Penicillium diatomitis</name>
    <dbReference type="NCBI Taxonomy" id="2819901"/>
    <lineage>
        <taxon>Eukaryota</taxon>
        <taxon>Fungi</taxon>
        <taxon>Dikarya</taxon>
        <taxon>Ascomycota</taxon>
        <taxon>Pezizomycotina</taxon>
        <taxon>Eurotiomycetes</taxon>
        <taxon>Eurotiomycetidae</taxon>
        <taxon>Eurotiales</taxon>
        <taxon>Aspergillaceae</taxon>
        <taxon>Penicillium</taxon>
    </lineage>
</organism>